<feature type="transmembrane region" description="Helical" evidence="6">
    <location>
        <begin position="196"/>
        <end position="217"/>
    </location>
</feature>
<sequence length="459" mass="49176">MNTWVCLLPPIIAITLAITTRQALLSIYSGVLIGAILLQRDLLAGITMSFDAVAQTFSSESTVKSLIFILVIGAIINVLRQSGAVSQAILMLTEQKKWVKTQQGAQILTFLMGFLMCLEGIGSMMMVGLVGRPLFAQHHLSKEKLAYVANSTGAPLAWLLPVSGAGVFLASLLNAQVEQGVLSGQSMVYLFDAIHYQFYTILVLLSVPVLAIFRHDFSSNINRERTQKERESTDAEKATISVVTVMMLMMPIAILLGSIFLIMTTTGNGNPLKGTISDAIYWSGFITLIGSGFIYRLAGVVFGKYMAWVMEGFKQILPAVVILVLAFTLSYIIGLLGTGHYLAGMLATNFPFWFMPAVIFLAGIVISFSTGSSAATVSILTPIVIPMAMSLGLEVALVIGALVSGAVFGDQSSPISDSVIVAASAADCEPERHFRTQLPLTLSFAVLSFTGYIIVGSMG</sequence>
<name>L8JHJ5_9GAMM</name>
<dbReference type="RefSeq" id="WP_007464024.1">
    <property type="nucleotide sequence ID" value="NZ_AMZO01000006.1"/>
</dbReference>
<keyword evidence="2" id="KW-1003">Cell membrane</keyword>
<evidence type="ECO:0000313" key="9">
    <source>
        <dbReference type="Proteomes" id="UP000011134"/>
    </source>
</evidence>
<dbReference type="InterPro" id="IPR018461">
    <property type="entry name" value="Na/H_Antiport_NhaC-like_C"/>
</dbReference>
<evidence type="ECO:0000256" key="3">
    <source>
        <dbReference type="ARBA" id="ARBA00022692"/>
    </source>
</evidence>
<evidence type="ECO:0000259" key="7">
    <source>
        <dbReference type="Pfam" id="PF03553"/>
    </source>
</evidence>
<feature type="transmembrane region" description="Helical" evidence="6">
    <location>
        <begin position="238"/>
        <end position="260"/>
    </location>
</feature>
<dbReference type="EMBL" id="AMZO01000006">
    <property type="protein sequence ID" value="ELR66922.1"/>
    <property type="molecule type" value="Genomic_DNA"/>
</dbReference>
<feature type="domain" description="Na+/H+ antiporter NhaC-like C-terminal" evidence="7">
    <location>
        <begin position="190"/>
        <end position="456"/>
    </location>
</feature>
<dbReference type="Pfam" id="PF03553">
    <property type="entry name" value="Na_H_antiporter"/>
    <property type="match status" value="1"/>
</dbReference>
<dbReference type="PANTHER" id="PTHR43478">
    <property type="entry name" value="NA+/H+ ANTIPORTER-RELATED"/>
    <property type="match status" value="1"/>
</dbReference>
<keyword evidence="3 6" id="KW-0812">Transmembrane</keyword>
<keyword evidence="5 6" id="KW-0472">Membrane</keyword>
<dbReference type="PATRIC" id="fig|1056511.3.peg.1450"/>
<feature type="transmembrane region" description="Helical" evidence="6">
    <location>
        <begin position="66"/>
        <end position="90"/>
    </location>
</feature>
<evidence type="ECO:0000256" key="5">
    <source>
        <dbReference type="ARBA" id="ARBA00023136"/>
    </source>
</evidence>
<keyword evidence="9" id="KW-1185">Reference proteome</keyword>
<dbReference type="GO" id="GO:0005886">
    <property type="term" value="C:plasma membrane"/>
    <property type="evidence" value="ECO:0007669"/>
    <property type="project" value="UniProtKB-SubCell"/>
</dbReference>
<feature type="transmembrane region" description="Helical" evidence="6">
    <location>
        <begin position="315"/>
        <end position="338"/>
    </location>
</feature>
<organism evidence="8 9">
    <name type="scientific">Photobacterium marinum</name>
    <dbReference type="NCBI Taxonomy" id="1056511"/>
    <lineage>
        <taxon>Bacteria</taxon>
        <taxon>Pseudomonadati</taxon>
        <taxon>Pseudomonadota</taxon>
        <taxon>Gammaproteobacteria</taxon>
        <taxon>Vibrionales</taxon>
        <taxon>Vibrionaceae</taxon>
        <taxon>Photobacterium</taxon>
    </lineage>
</organism>
<evidence type="ECO:0000256" key="6">
    <source>
        <dbReference type="SAM" id="Phobius"/>
    </source>
</evidence>
<comment type="subcellular location">
    <subcellularLocation>
        <location evidence="1">Cell membrane</location>
        <topology evidence="1">Multi-pass membrane protein</topology>
    </subcellularLocation>
</comment>
<reference evidence="8 9" key="1">
    <citation type="submission" date="2012-12" db="EMBL/GenBank/DDBJ databases">
        <title>Genome Assembly of Photobacterium sp. AK15.</title>
        <authorList>
            <person name="Khatri I."/>
            <person name="Vaidya B."/>
            <person name="Srinivas T.N.R."/>
            <person name="Subramanian S."/>
            <person name="Pinnaka A."/>
        </authorList>
    </citation>
    <scope>NUCLEOTIDE SEQUENCE [LARGE SCALE GENOMIC DNA]</scope>
    <source>
        <strain evidence="8 9">AK15</strain>
    </source>
</reference>
<feature type="transmembrane region" description="Helical" evidence="6">
    <location>
        <begin position="280"/>
        <end position="303"/>
    </location>
</feature>
<feature type="transmembrane region" description="Helical" evidence="6">
    <location>
        <begin position="110"/>
        <end position="135"/>
    </location>
</feature>
<gene>
    <name evidence="8" type="ORF">C942_04621</name>
</gene>
<dbReference type="Proteomes" id="UP000011134">
    <property type="component" value="Unassembled WGS sequence"/>
</dbReference>
<feature type="transmembrane region" description="Helical" evidence="6">
    <location>
        <begin position="438"/>
        <end position="455"/>
    </location>
</feature>
<accession>L8JHJ5</accession>
<protein>
    <submittedName>
        <fullName evidence="8">Na+/H+ antiporter</fullName>
    </submittedName>
</protein>
<evidence type="ECO:0000256" key="1">
    <source>
        <dbReference type="ARBA" id="ARBA00004651"/>
    </source>
</evidence>
<evidence type="ECO:0000256" key="2">
    <source>
        <dbReference type="ARBA" id="ARBA00022475"/>
    </source>
</evidence>
<feature type="transmembrane region" description="Helical" evidence="6">
    <location>
        <begin position="383"/>
        <end position="408"/>
    </location>
</feature>
<evidence type="ECO:0000256" key="4">
    <source>
        <dbReference type="ARBA" id="ARBA00022989"/>
    </source>
</evidence>
<feature type="transmembrane region" description="Helical" evidence="6">
    <location>
        <begin position="350"/>
        <end position="371"/>
    </location>
</feature>
<feature type="transmembrane region" description="Helical" evidence="6">
    <location>
        <begin position="156"/>
        <end position="176"/>
    </location>
</feature>
<comment type="caution">
    <text evidence="8">The sequence shown here is derived from an EMBL/GenBank/DDBJ whole genome shotgun (WGS) entry which is preliminary data.</text>
</comment>
<keyword evidence="4 6" id="KW-1133">Transmembrane helix</keyword>
<evidence type="ECO:0000313" key="8">
    <source>
        <dbReference type="EMBL" id="ELR66922.1"/>
    </source>
</evidence>
<proteinExistence type="predicted"/>
<dbReference type="PANTHER" id="PTHR43478:SF1">
    <property type="entry name" value="NA+_H+ ANTIPORTER NHAC-LIKE C-TERMINAL DOMAIN-CONTAINING PROTEIN"/>
    <property type="match status" value="1"/>
</dbReference>
<dbReference type="AlphaFoldDB" id="L8JHJ5"/>